<gene>
    <name evidence="7" type="ORF">BTUL_0006g00660</name>
</gene>
<dbReference type="Pfam" id="PF10497">
    <property type="entry name" value="zf-4CXXC_R1"/>
    <property type="match status" value="1"/>
</dbReference>
<evidence type="ECO:0000256" key="3">
    <source>
        <dbReference type="ARBA" id="ARBA00023163"/>
    </source>
</evidence>
<dbReference type="Proteomes" id="UP000297777">
    <property type="component" value="Unassembled WGS sequence"/>
</dbReference>
<feature type="compositionally biased region" description="Acidic residues" evidence="5">
    <location>
        <begin position="551"/>
        <end position="564"/>
    </location>
</feature>
<feature type="compositionally biased region" description="Acidic residues" evidence="5">
    <location>
        <begin position="1120"/>
        <end position="1132"/>
    </location>
</feature>
<feature type="compositionally biased region" description="Basic and acidic residues" evidence="5">
    <location>
        <begin position="938"/>
        <end position="967"/>
    </location>
</feature>
<feature type="compositionally biased region" description="Acidic residues" evidence="5">
    <location>
        <begin position="917"/>
        <end position="926"/>
    </location>
</feature>
<feature type="region of interest" description="Disordered" evidence="5">
    <location>
        <begin position="1300"/>
        <end position="1531"/>
    </location>
</feature>
<dbReference type="InterPro" id="IPR018866">
    <property type="entry name" value="Znf-4CXXC_R1"/>
</dbReference>
<keyword evidence="2" id="KW-0805">Transcription regulation</keyword>
<feature type="compositionally biased region" description="Polar residues" evidence="5">
    <location>
        <begin position="1016"/>
        <end position="1030"/>
    </location>
</feature>
<keyword evidence="4" id="KW-0539">Nucleus</keyword>
<feature type="compositionally biased region" description="Low complexity" evidence="5">
    <location>
        <begin position="1043"/>
        <end position="1063"/>
    </location>
</feature>
<dbReference type="Pfam" id="PF02373">
    <property type="entry name" value="JmjC"/>
    <property type="match status" value="1"/>
</dbReference>
<feature type="domain" description="JmjC" evidence="6">
    <location>
        <begin position="165"/>
        <end position="345"/>
    </location>
</feature>
<keyword evidence="3" id="KW-0804">Transcription</keyword>
<dbReference type="SMART" id="SM00558">
    <property type="entry name" value="JmjC"/>
    <property type="match status" value="1"/>
</dbReference>
<dbReference type="GO" id="GO:0005634">
    <property type="term" value="C:nucleus"/>
    <property type="evidence" value="ECO:0007669"/>
    <property type="project" value="UniProtKB-SubCell"/>
</dbReference>
<dbReference type="PROSITE" id="PS51184">
    <property type="entry name" value="JMJC"/>
    <property type="match status" value="1"/>
</dbReference>
<feature type="compositionally biased region" description="Polar residues" evidence="5">
    <location>
        <begin position="1383"/>
        <end position="1397"/>
    </location>
</feature>
<evidence type="ECO:0000256" key="2">
    <source>
        <dbReference type="ARBA" id="ARBA00023015"/>
    </source>
</evidence>
<evidence type="ECO:0000259" key="6">
    <source>
        <dbReference type="PROSITE" id="PS51184"/>
    </source>
</evidence>
<feature type="region of interest" description="Disordered" evidence="5">
    <location>
        <begin position="551"/>
        <end position="580"/>
    </location>
</feature>
<keyword evidence="8" id="KW-1185">Reference proteome</keyword>
<evidence type="ECO:0000313" key="8">
    <source>
        <dbReference type="Proteomes" id="UP000297777"/>
    </source>
</evidence>
<evidence type="ECO:0000256" key="5">
    <source>
        <dbReference type="SAM" id="MobiDB-lite"/>
    </source>
</evidence>
<dbReference type="EMBL" id="PQXH01000006">
    <property type="protein sequence ID" value="TGO19033.1"/>
    <property type="molecule type" value="Genomic_DNA"/>
</dbReference>
<proteinExistence type="predicted"/>
<dbReference type="OrthoDB" id="298344at2759"/>
<comment type="caution">
    <text evidence="7">The sequence shown here is derived from an EMBL/GenBank/DDBJ whole genome shotgun (WGS) entry which is preliminary data.</text>
</comment>
<dbReference type="SUPFAM" id="SSF51197">
    <property type="entry name" value="Clavaminate synthase-like"/>
    <property type="match status" value="1"/>
</dbReference>
<evidence type="ECO:0000256" key="4">
    <source>
        <dbReference type="ARBA" id="ARBA00023242"/>
    </source>
</evidence>
<dbReference type="InterPro" id="IPR003347">
    <property type="entry name" value="JmjC_dom"/>
</dbReference>
<name>A0A4Z1F8E1_9HELO</name>
<comment type="subcellular location">
    <subcellularLocation>
        <location evidence="1">Nucleus</location>
    </subcellularLocation>
</comment>
<feature type="compositionally biased region" description="Acidic residues" evidence="5">
    <location>
        <begin position="1481"/>
        <end position="1496"/>
    </location>
</feature>
<feature type="compositionally biased region" description="Polar residues" evidence="5">
    <location>
        <begin position="1321"/>
        <end position="1376"/>
    </location>
</feature>
<feature type="compositionally biased region" description="Polar residues" evidence="5">
    <location>
        <begin position="1087"/>
        <end position="1099"/>
    </location>
</feature>
<feature type="compositionally biased region" description="Polar residues" evidence="5">
    <location>
        <begin position="989"/>
        <end position="999"/>
    </location>
</feature>
<evidence type="ECO:0000313" key="7">
    <source>
        <dbReference type="EMBL" id="TGO19033.1"/>
    </source>
</evidence>
<accession>A0A4Z1F8E1</accession>
<feature type="region of interest" description="Disordered" evidence="5">
    <location>
        <begin position="1014"/>
        <end position="1285"/>
    </location>
</feature>
<protein>
    <recommendedName>
        <fullName evidence="6">JmjC domain-containing protein</fullName>
    </recommendedName>
</protein>
<feature type="compositionally biased region" description="Low complexity" evidence="5">
    <location>
        <begin position="1399"/>
        <end position="1419"/>
    </location>
</feature>
<organism evidence="7 8">
    <name type="scientific">Botrytis tulipae</name>
    <dbReference type="NCBI Taxonomy" id="87230"/>
    <lineage>
        <taxon>Eukaryota</taxon>
        <taxon>Fungi</taxon>
        <taxon>Dikarya</taxon>
        <taxon>Ascomycota</taxon>
        <taxon>Pezizomycotina</taxon>
        <taxon>Leotiomycetes</taxon>
        <taxon>Helotiales</taxon>
        <taxon>Sclerotiniaceae</taxon>
        <taxon>Botrytis</taxon>
    </lineage>
</organism>
<sequence length="1531" mass="172209">MPSQQHPRAQFVPLSPNIDLDALVEDNASFDHVRRLPQSDLEAHTVQSLEQLVYSYVVQEGRPLILEGWGSYMPPWLYSSKWLEENLGREVQKVRDITSGIDVQMTMGHYLRSMGQLANQFTPQTYRDPKRQRLYLKDIDCPTEWEENLKDVLPEAFFYLNDCIESRTGGDGAIREPNEFGQMRFGKGVAPAGDLMSSLPTDMRALNMMCYIGHEGTYTPAHREMCASLGHNLMVETSGGSDGEIPGSSIWFMTESKEREMVSEWFISKLGHDIEVEKHFAQLNAWRKAPFNVWVTEQKVGDLILIPPLAPHQVWNRGTRTMKAAWNRTTVDTLELAIHEALPRARLVCRDEQYKNKAIIYYTLDKYYRLLSRDTVEPKMWMRPGSRIRQVMEDFKRLFKLYTEVLVSELFSRSRPEKNVEFIQYDSNVTCSYCRCNIFNRFLTCKSCILTAPTGEEDTYDICMECYAMGRSCACISCLEWVEQWKENELKENYELWRGVVLNFEPLHEDSPKTLEEERDRIGKKTVAQICQEQLAIRPWKDITKPDVIEPLDGESDVEPEADDEGRLKKPYRKPSRRGRIQATKNKTSACHICCNHHWNWQSAHCTTCPSSYCYGTLWRAFDMMPQTVMEMENWECPKCLKMCSCARCRRDAKQTPYTPKGTLLGHDTKKVADYRSVESLVDFSKTNLTWLRHEDENLPNSEETGRMRRLREKAEKDKAQEHVIDNSYLGYEEEAFYRADEPEDNHFNDMADIDPSLRDNSNQSAQNQINGFHPPWDQTQEPREYTIDEQLHQQLGVLDAQHDLDDNYHVDMHGPSRAAQYPSRLLAPSVAPVAPVAPMVAREVPLPNPQTPKPANMMGGDYYPTEIGLDGILYDSPKSDSEPADVPTVDPAELLASLDQFRSVTKKRKRLNSEGIPEDDEEDVEFFASKRQRKVKPKEPVDKEKEQDSISKPEHRPSRVNKRQDYTEPSLADVENLISSEEDDEPQPTLQSLVSSSGKVADDVDLAAKALNYFATEQTTQRAGSTPVTNGKRKRGRPSLASKMAASPSVDSSSKPSKSPASIKHPRKSKWLSRHDGVDDQEDNGSEGSATRTRTLRNSAPLERKSRATRRTLANAPGDESEAEADSDDPFEDRPKKTRGTRQNMVSREPKLHVDISDDESEQSGNDYGREISDGSLFGNDAEHVASPVSPDMSEDEDQTNDKIAENSDNDAASPETNKTRSLEQSIRASIEEPVIVKKRRGRPPKKTQNTRPVQAMPELRSPSSSKSPPPPGGSNSIVGKPSQFLSLREKLALKGKKLKIVSQQSKQKKMEEQQQRQSATPSAKDTSSKLVNSAQQSPLFTPVNGTYPSDSIPLPNTVSGTSSTVPSRQQSISHNEIPGTVVNSATDAQNISLKDTISPASNGQASSSSNKSISAQPVKNGPTVVRLDNDSDNKPAKKGPTVVRLIESESESESESEHDGDLGTKNSGPSKSVRKESFSEESDEEGWSSSDDDIPAVKTVKHVRTSPAATSTLKSPVAARGRGRPPIPK</sequence>
<feature type="compositionally biased region" description="Basic residues" evidence="5">
    <location>
        <begin position="1238"/>
        <end position="1247"/>
    </location>
</feature>
<feature type="region of interest" description="Disordered" evidence="5">
    <location>
        <begin position="907"/>
        <end position="1000"/>
    </location>
</feature>
<dbReference type="Gene3D" id="2.60.120.650">
    <property type="entry name" value="Cupin"/>
    <property type="match status" value="1"/>
</dbReference>
<reference evidence="7 8" key="1">
    <citation type="submission" date="2017-12" db="EMBL/GenBank/DDBJ databases">
        <title>Comparative genomics of Botrytis spp.</title>
        <authorList>
            <person name="Valero-Jimenez C.A."/>
            <person name="Tapia P."/>
            <person name="Veloso J."/>
            <person name="Silva-Moreno E."/>
            <person name="Staats M."/>
            <person name="Valdes J.H."/>
            <person name="Van Kan J.A.L."/>
        </authorList>
    </citation>
    <scope>NUCLEOTIDE SEQUENCE [LARGE SCALE GENOMIC DNA]</scope>
    <source>
        <strain evidence="7 8">Bt9001</strain>
    </source>
</reference>
<feature type="compositionally biased region" description="Basic residues" evidence="5">
    <location>
        <begin position="569"/>
        <end position="580"/>
    </location>
</feature>
<evidence type="ECO:0000256" key="1">
    <source>
        <dbReference type="ARBA" id="ARBA00004123"/>
    </source>
</evidence>